<evidence type="ECO:0000313" key="7">
    <source>
        <dbReference type="Proteomes" id="UP000678393"/>
    </source>
</evidence>
<dbReference type="EMBL" id="CAJHNH020000690">
    <property type="protein sequence ID" value="CAG5119349.1"/>
    <property type="molecule type" value="Genomic_DNA"/>
</dbReference>
<sequence length="155" mass="17207">MKKHQVDKYRGYYNLREKVDVSIGLWRVCEGTDYSDITDCTVIPDVTPYFVVCQAMLCLSLIFTVFSLVFGLYENCATRYDMEDGNEVRTKRPEMNAVMAGLFGLIGVCMYGTSIIEAARKDEGAVHWAFPVTAASVTGVIVCGILMAIANPIHT</sequence>
<proteinExistence type="predicted"/>
<comment type="caution">
    <text evidence="6">The sequence shown here is derived from an EMBL/GenBank/DDBJ whole genome shotgun (WGS) entry which is preliminary data.</text>
</comment>
<evidence type="ECO:0000256" key="1">
    <source>
        <dbReference type="ARBA" id="ARBA00004141"/>
    </source>
</evidence>
<feature type="transmembrane region" description="Helical" evidence="5">
    <location>
        <begin position="128"/>
        <end position="150"/>
    </location>
</feature>
<evidence type="ECO:0000256" key="5">
    <source>
        <dbReference type="SAM" id="Phobius"/>
    </source>
</evidence>
<feature type="non-terminal residue" evidence="6">
    <location>
        <position position="1"/>
    </location>
</feature>
<evidence type="ECO:0000313" key="6">
    <source>
        <dbReference type="EMBL" id="CAG5119349.1"/>
    </source>
</evidence>
<feature type="transmembrane region" description="Helical" evidence="5">
    <location>
        <begin position="94"/>
        <end position="116"/>
    </location>
</feature>
<dbReference type="Proteomes" id="UP000678393">
    <property type="component" value="Unassembled WGS sequence"/>
</dbReference>
<dbReference type="Pfam" id="PF00822">
    <property type="entry name" value="PMP22_Claudin"/>
    <property type="match status" value="1"/>
</dbReference>
<keyword evidence="3 5" id="KW-1133">Transmembrane helix</keyword>
<feature type="transmembrane region" description="Helical" evidence="5">
    <location>
        <begin position="49"/>
        <end position="73"/>
    </location>
</feature>
<dbReference type="OrthoDB" id="6084460at2759"/>
<dbReference type="AlphaFoldDB" id="A0A8S3YQI1"/>
<dbReference type="GO" id="GO:0016020">
    <property type="term" value="C:membrane"/>
    <property type="evidence" value="ECO:0007669"/>
    <property type="project" value="UniProtKB-SubCell"/>
</dbReference>
<accession>A0A8S3YQI1</accession>
<dbReference type="InterPro" id="IPR004031">
    <property type="entry name" value="PMP22/EMP/MP20/Claudin"/>
</dbReference>
<keyword evidence="2 5" id="KW-0812">Transmembrane</keyword>
<evidence type="ECO:0000256" key="3">
    <source>
        <dbReference type="ARBA" id="ARBA00022989"/>
    </source>
</evidence>
<comment type="subcellular location">
    <subcellularLocation>
        <location evidence="1">Membrane</location>
        <topology evidence="1">Multi-pass membrane protein</topology>
    </subcellularLocation>
</comment>
<dbReference type="Gene3D" id="1.20.140.150">
    <property type="match status" value="1"/>
</dbReference>
<gene>
    <name evidence="6" type="ORF">CUNI_LOCUS4907</name>
</gene>
<organism evidence="6 7">
    <name type="scientific">Candidula unifasciata</name>
    <dbReference type="NCBI Taxonomy" id="100452"/>
    <lineage>
        <taxon>Eukaryota</taxon>
        <taxon>Metazoa</taxon>
        <taxon>Spiralia</taxon>
        <taxon>Lophotrochozoa</taxon>
        <taxon>Mollusca</taxon>
        <taxon>Gastropoda</taxon>
        <taxon>Heterobranchia</taxon>
        <taxon>Euthyneura</taxon>
        <taxon>Panpulmonata</taxon>
        <taxon>Eupulmonata</taxon>
        <taxon>Stylommatophora</taxon>
        <taxon>Helicina</taxon>
        <taxon>Helicoidea</taxon>
        <taxon>Geomitridae</taxon>
        <taxon>Candidula</taxon>
    </lineage>
</organism>
<protein>
    <submittedName>
        <fullName evidence="6">Uncharacterized protein</fullName>
    </submittedName>
</protein>
<name>A0A8S3YQI1_9EUPU</name>
<keyword evidence="4 5" id="KW-0472">Membrane</keyword>
<evidence type="ECO:0000256" key="4">
    <source>
        <dbReference type="ARBA" id="ARBA00023136"/>
    </source>
</evidence>
<reference evidence="6" key="1">
    <citation type="submission" date="2021-04" db="EMBL/GenBank/DDBJ databases">
        <authorList>
            <consortium name="Molecular Ecology Group"/>
        </authorList>
    </citation>
    <scope>NUCLEOTIDE SEQUENCE</scope>
</reference>
<keyword evidence="7" id="KW-1185">Reference proteome</keyword>
<evidence type="ECO:0000256" key="2">
    <source>
        <dbReference type="ARBA" id="ARBA00022692"/>
    </source>
</evidence>